<comment type="function">
    <text evidence="13">Metalloprotease that acts as a negative regulator of the Wnt signaling pathway.</text>
</comment>
<evidence type="ECO:0000256" key="2">
    <source>
        <dbReference type="ARBA" id="ARBA00004479"/>
    </source>
</evidence>
<reference evidence="14 15" key="1">
    <citation type="journal article" date="2017" name="Curr. Biol.">
        <title>Genome architecture and evolution of a unichromosomal asexual nematode.</title>
        <authorList>
            <person name="Fradin H."/>
            <person name="Zegar C."/>
            <person name="Gutwein M."/>
            <person name="Lucas J."/>
            <person name="Kovtun M."/>
            <person name="Corcoran D."/>
            <person name="Baugh L.R."/>
            <person name="Kiontke K."/>
            <person name="Gunsalus K."/>
            <person name="Fitch D.H."/>
            <person name="Piano F."/>
        </authorList>
    </citation>
    <scope>NUCLEOTIDE SEQUENCE [LARGE SCALE GENOMIC DNA]</scope>
    <source>
        <strain evidence="14">PF1309</strain>
    </source>
</reference>
<evidence type="ECO:0000256" key="3">
    <source>
        <dbReference type="ARBA" id="ARBA00008261"/>
    </source>
</evidence>
<dbReference type="PANTHER" id="PTHR31120:SF6">
    <property type="entry name" value="METALLOPROTEASE TIKI HOMOLOG"/>
    <property type="match status" value="1"/>
</dbReference>
<dbReference type="GO" id="GO:0030178">
    <property type="term" value="P:negative regulation of Wnt signaling pathway"/>
    <property type="evidence" value="ECO:0007669"/>
    <property type="project" value="UniProtKB-UniRule"/>
</dbReference>
<comment type="similarity">
    <text evidence="3 13">Belongs to the TIKI family.</text>
</comment>
<dbReference type="GO" id="GO:0005886">
    <property type="term" value="C:plasma membrane"/>
    <property type="evidence" value="ECO:0007669"/>
    <property type="project" value="UniProtKB-SubCell"/>
</dbReference>
<keyword evidence="13" id="KW-1003">Cell membrane</keyword>
<proteinExistence type="inferred from homology"/>
<dbReference type="Pfam" id="PF01963">
    <property type="entry name" value="TraB_PrgY_gumN"/>
    <property type="match status" value="1"/>
</dbReference>
<dbReference type="EC" id="3.4.-.-" evidence="13"/>
<evidence type="ECO:0000256" key="4">
    <source>
        <dbReference type="ARBA" id="ARBA00022670"/>
    </source>
</evidence>
<evidence type="ECO:0000256" key="10">
    <source>
        <dbReference type="ARBA" id="ARBA00023049"/>
    </source>
</evidence>
<evidence type="ECO:0000256" key="6">
    <source>
        <dbReference type="ARBA" id="ARBA00022723"/>
    </source>
</evidence>
<accession>A0A2A2J2G8</accession>
<evidence type="ECO:0000256" key="12">
    <source>
        <dbReference type="ARBA" id="ARBA00023180"/>
    </source>
</evidence>
<dbReference type="EMBL" id="LIAE01010747">
    <property type="protein sequence ID" value="PAV55807.1"/>
    <property type="molecule type" value="Genomic_DNA"/>
</dbReference>
<evidence type="ECO:0000256" key="11">
    <source>
        <dbReference type="ARBA" id="ARBA00023136"/>
    </source>
</evidence>
<keyword evidence="15" id="KW-1185">Reference proteome</keyword>
<evidence type="ECO:0000256" key="7">
    <source>
        <dbReference type="ARBA" id="ARBA00022729"/>
    </source>
</evidence>
<evidence type="ECO:0000256" key="8">
    <source>
        <dbReference type="ARBA" id="ARBA00022801"/>
    </source>
</evidence>
<keyword evidence="8 13" id="KW-0378">Hydrolase</keyword>
<dbReference type="CDD" id="cd14789">
    <property type="entry name" value="Tiki"/>
    <property type="match status" value="1"/>
</dbReference>
<protein>
    <recommendedName>
        <fullName evidence="13">Metalloprotease TIKI homolog</fullName>
        <ecNumber evidence="13">3.4.-.-</ecNumber>
    </recommendedName>
</protein>
<dbReference type="OrthoDB" id="10040378at2759"/>
<evidence type="ECO:0000313" key="15">
    <source>
        <dbReference type="Proteomes" id="UP000218231"/>
    </source>
</evidence>
<dbReference type="Proteomes" id="UP000218231">
    <property type="component" value="Unassembled WGS sequence"/>
</dbReference>
<keyword evidence="5" id="KW-0812">Transmembrane</keyword>
<evidence type="ECO:0000256" key="9">
    <source>
        <dbReference type="ARBA" id="ARBA00022989"/>
    </source>
</evidence>
<comment type="cofactor">
    <cofactor evidence="13">
        <name>Mn(2+)</name>
        <dbReference type="ChEBI" id="CHEBI:29035"/>
    </cofactor>
    <cofactor evidence="13">
        <name>Co(2+)</name>
        <dbReference type="ChEBI" id="CHEBI:48828"/>
    </cofactor>
    <text evidence="13">Divalent metal cations. Mn(2+) or Co(2+).</text>
</comment>
<keyword evidence="9" id="KW-1133">Transmembrane helix</keyword>
<evidence type="ECO:0000256" key="5">
    <source>
        <dbReference type="ARBA" id="ARBA00022692"/>
    </source>
</evidence>
<evidence type="ECO:0000256" key="13">
    <source>
        <dbReference type="RuleBase" id="RU369069"/>
    </source>
</evidence>
<keyword evidence="10 13" id="KW-0482">Metalloprotease</keyword>
<keyword evidence="13" id="KW-0879">Wnt signaling pathway</keyword>
<evidence type="ECO:0000256" key="1">
    <source>
        <dbReference type="ARBA" id="ARBA00001941"/>
    </source>
</evidence>
<keyword evidence="11" id="KW-0472">Membrane</keyword>
<dbReference type="AlphaFoldDB" id="A0A2A2J2G8"/>
<keyword evidence="12" id="KW-0325">Glycoprotein</keyword>
<dbReference type="GO" id="GO:0004222">
    <property type="term" value="F:metalloendopeptidase activity"/>
    <property type="evidence" value="ECO:0007669"/>
    <property type="project" value="UniProtKB-UniRule"/>
</dbReference>
<dbReference type="InterPro" id="IPR040230">
    <property type="entry name" value="TIKI1/2-like"/>
</dbReference>
<dbReference type="PANTHER" id="PTHR31120">
    <property type="entry name" value="METALLOPROTEASE TIKI"/>
    <property type="match status" value="1"/>
</dbReference>
<comment type="caution">
    <text evidence="14">The sequence shown here is derived from an EMBL/GenBank/DDBJ whole genome shotgun (WGS) entry which is preliminary data.</text>
</comment>
<evidence type="ECO:0000313" key="14">
    <source>
        <dbReference type="EMBL" id="PAV55807.1"/>
    </source>
</evidence>
<keyword evidence="7 13" id="KW-0732">Signal</keyword>
<comment type="cofactor">
    <cofactor evidence="1">
        <name>Co(2+)</name>
        <dbReference type="ChEBI" id="CHEBI:48828"/>
    </cofactor>
</comment>
<comment type="subcellular location">
    <subcellularLocation>
        <location evidence="13">Cell membrane</location>
        <topology evidence="13">Single-pass type I membrane protein</topology>
    </subcellularLocation>
    <subcellularLocation>
        <location evidence="2">Membrane</location>
        <topology evidence="2">Single-pass type I membrane protein</topology>
    </subcellularLocation>
</comment>
<name>A0A2A2J2G8_9BILA</name>
<dbReference type="GO" id="GO:0046872">
    <property type="term" value="F:metal ion binding"/>
    <property type="evidence" value="ECO:0007669"/>
    <property type="project" value="UniProtKB-UniRule"/>
</dbReference>
<dbReference type="GO" id="GO:0016055">
    <property type="term" value="P:Wnt signaling pathway"/>
    <property type="evidence" value="ECO:0007669"/>
    <property type="project" value="UniProtKB-KW"/>
</dbReference>
<dbReference type="InterPro" id="IPR002816">
    <property type="entry name" value="TraB/PrgY/GumN_fam"/>
</dbReference>
<sequence length="373" mass="43490">MVSVQGICFNLESISLRDDSCPLYGVSDRVHDAFAAADTVLLELDLLDSTTLKKLTRCKRLKRGVTAKSYLPILLYNRVEKFMKTFKSYLMEWAKREYQYRNDAYNLVADIYQMVAAGWDRKKPEWLLFSLYQMCENILERPSSPTLDVYLAEKAVNEKKTIRPLESADEQCHPVPSVSKDEIIFAIGYTLDYLEWLYSNKQPFSHKKERSLSDIVKHYRCGSLDQDIFETGKSSKSLNYSAEDDQRSKQIDAKIHTDIFVKRNERIARRIKKELDEKPNGRFFIAVGTGHFFGSGNILDWMRDLGYRIKQISNGDNIKLHAKKHNFKPLWKKDRLPQDNMQVEITITVNGHQYKNHLLPFLAIIFLVIDLFH</sequence>
<dbReference type="GO" id="GO:0006508">
    <property type="term" value="P:proteolysis"/>
    <property type="evidence" value="ECO:0007669"/>
    <property type="project" value="UniProtKB-KW"/>
</dbReference>
<keyword evidence="4 13" id="KW-0645">Protease</keyword>
<keyword evidence="6 13" id="KW-0479">Metal-binding</keyword>
<gene>
    <name evidence="14" type="ORF">WR25_07150</name>
</gene>
<organism evidence="14 15">
    <name type="scientific">Diploscapter pachys</name>
    <dbReference type="NCBI Taxonomy" id="2018661"/>
    <lineage>
        <taxon>Eukaryota</taxon>
        <taxon>Metazoa</taxon>
        <taxon>Ecdysozoa</taxon>
        <taxon>Nematoda</taxon>
        <taxon>Chromadorea</taxon>
        <taxon>Rhabditida</taxon>
        <taxon>Rhabditina</taxon>
        <taxon>Rhabditomorpha</taxon>
        <taxon>Rhabditoidea</taxon>
        <taxon>Rhabditidae</taxon>
        <taxon>Diploscapter</taxon>
    </lineage>
</organism>